<keyword evidence="10" id="KW-0238">DNA-binding</keyword>
<keyword evidence="11" id="KW-0804">Transcription</keyword>
<dbReference type="AlphaFoldDB" id="A0A7J8KFM2"/>
<evidence type="ECO:0000256" key="11">
    <source>
        <dbReference type="ARBA" id="ARBA00023163"/>
    </source>
</evidence>
<dbReference type="Proteomes" id="UP000593571">
    <property type="component" value="Unassembled WGS sequence"/>
</dbReference>
<evidence type="ECO:0000256" key="5">
    <source>
        <dbReference type="ARBA" id="ARBA00022723"/>
    </source>
</evidence>
<evidence type="ECO:0000256" key="13">
    <source>
        <dbReference type="SAM" id="MobiDB-lite"/>
    </source>
</evidence>
<keyword evidence="16" id="KW-1185">Reference proteome</keyword>
<accession>A0A7J8KFM2</accession>
<keyword evidence="8" id="KW-0862">Zinc</keyword>
<sequence>MADGKGDAATAAGAGAEAPAGAGAGDGTETESMARGQRPTSPAPGAPGLRPCLWQLETELREQEVSEVSSLKYCRSFCQTLLQYASNKNASEHMVYLLEVYRLAIQSFASARPYLTTECEDVLLVLGRLVLSCFELLLSVSESELPREVWVLFLQSLQESHDALLEFGNNNLQILVHVTKEGVWKNPVLLKILSQQPVETEEVNKLIAQEGPFFLQMRIKHLLKSNCIPQATALSKLCAESKEISNVSSFQQAYITCLCSILPNEDAIKEIAKVDCKEVLDIICNLESEGQDNTAFVLCTTYLTQQLQTASVYCSWELTLFWSKLQRRIDPSLDTFLERCRQFGVIAKTQQHLFCLIRVIQTEVSNLCFLC</sequence>
<evidence type="ECO:0000313" key="16">
    <source>
        <dbReference type="Proteomes" id="UP000593571"/>
    </source>
</evidence>
<comment type="function">
    <text evidence="1">May be involved in transcriptional regulation.</text>
</comment>
<gene>
    <name evidence="15" type="ORF">HJG63_016732</name>
</gene>
<dbReference type="InterPro" id="IPR052251">
    <property type="entry name" value="GH-ZnFinger_Regulators"/>
</dbReference>
<dbReference type="PANTHER" id="PTHR15507:SF18">
    <property type="entry name" value="ZINC FINGER PROTEIN RLF"/>
    <property type="match status" value="1"/>
</dbReference>
<dbReference type="GO" id="GO:0005634">
    <property type="term" value="C:nucleus"/>
    <property type="evidence" value="ECO:0007669"/>
    <property type="project" value="UniProtKB-SubCell"/>
</dbReference>
<evidence type="ECO:0000256" key="1">
    <source>
        <dbReference type="ARBA" id="ARBA00003767"/>
    </source>
</evidence>
<evidence type="ECO:0000256" key="6">
    <source>
        <dbReference type="ARBA" id="ARBA00022737"/>
    </source>
</evidence>
<keyword evidence="9" id="KW-0805">Transcription regulation</keyword>
<comment type="subcellular location">
    <subcellularLocation>
        <location evidence="2">Nucleus</location>
    </subcellularLocation>
</comment>
<dbReference type="Pfam" id="PF25580">
    <property type="entry name" value="TPR_Rlf"/>
    <property type="match status" value="1"/>
</dbReference>
<evidence type="ECO:0000313" key="15">
    <source>
        <dbReference type="EMBL" id="KAF6507669.1"/>
    </source>
</evidence>
<evidence type="ECO:0000256" key="7">
    <source>
        <dbReference type="ARBA" id="ARBA00022771"/>
    </source>
</evidence>
<keyword evidence="7" id="KW-0863">Zinc-finger</keyword>
<organism evidence="15 16">
    <name type="scientific">Rousettus aegyptiacus</name>
    <name type="common">Egyptian fruit bat</name>
    <name type="synonym">Pteropus aegyptiacus</name>
    <dbReference type="NCBI Taxonomy" id="9407"/>
    <lineage>
        <taxon>Eukaryota</taxon>
        <taxon>Metazoa</taxon>
        <taxon>Chordata</taxon>
        <taxon>Craniata</taxon>
        <taxon>Vertebrata</taxon>
        <taxon>Euteleostomi</taxon>
        <taxon>Mammalia</taxon>
        <taxon>Eutheria</taxon>
        <taxon>Laurasiatheria</taxon>
        <taxon>Chiroptera</taxon>
        <taxon>Yinpterochiroptera</taxon>
        <taxon>Pteropodoidea</taxon>
        <taxon>Pteropodidae</taxon>
        <taxon>Rousettinae</taxon>
        <taxon>Rousettus</taxon>
    </lineage>
</organism>
<dbReference type="InterPro" id="IPR057986">
    <property type="entry name" value="TPR_Rlf/292/654"/>
</dbReference>
<proteinExistence type="inferred from homology"/>
<feature type="compositionally biased region" description="Low complexity" evidence="13">
    <location>
        <begin position="7"/>
        <end position="21"/>
    </location>
</feature>
<feature type="region of interest" description="Disordered" evidence="13">
    <location>
        <begin position="1"/>
        <end position="48"/>
    </location>
</feature>
<dbReference type="PANTHER" id="PTHR15507">
    <property type="entry name" value="ZINC FINGER PROTEIN RLF"/>
    <property type="match status" value="1"/>
</dbReference>
<dbReference type="EMBL" id="JACASE010000001">
    <property type="protein sequence ID" value="KAF6507669.1"/>
    <property type="molecule type" value="Genomic_DNA"/>
</dbReference>
<comment type="caution">
    <text evidence="15">The sequence shown here is derived from an EMBL/GenBank/DDBJ whole genome shotgun (WGS) entry which is preliminary data.</text>
</comment>
<evidence type="ECO:0000256" key="4">
    <source>
        <dbReference type="ARBA" id="ARBA00022553"/>
    </source>
</evidence>
<dbReference type="GO" id="GO:0008270">
    <property type="term" value="F:zinc ion binding"/>
    <property type="evidence" value="ECO:0007669"/>
    <property type="project" value="UniProtKB-KW"/>
</dbReference>
<dbReference type="GO" id="GO:0003677">
    <property type="term" value="F:DNA binding"/>
    <property type="evidence" value="ECO:0007669"/>
    <property type="project" value="UniProtKB-KW"/>
</dbReference>
<evidence type="ECO:0000256" key="2">
    <source>
        <dbReference type="ARBA" id="ARBA00004123"/>
    </source>
</evidence>
<keyword evidence="6" id="KW-0677">Repeat</keyword>
<dbReference type="GO" id="GO:0000981">
    <property type="term" value="F:DNA-binding transcription factor activity, RNA polymerase II-specific"/>
    <property type="evidence" value="ECO:0007669"/>
    <property type="project" value="TreeGrafter"/>
</dbReference>
<evidence type="ECO:0000259" key="14">
    <source>
        <dbReference type="Pfam" id="PF25580"/>
    </source>
</evidence>
<evidence type="ECO:0000256" key="12">
    <source>
        <dbReference type="ARBA" id="ARBA00023242"/>
    </source>
</evidence>
<evidence type="ECO:0000256" key="8">
    <source>
        <dbReference type="ARBA" id="ARBA00022833"/>
    </source>
</evidence>
<reference evidence="15 16" key="1">
    <citation type="journal article" date="2020" name="Nature">
        <title>Six reference-quality genomes reveal evolution of bat adaptations.</title>
        <authorList>
            <person name="Jebb D."/>
            <person name="Huang Z."/>
            <person name="Pippel M."/>
            <person name="Hughes G.M."/>
            <person name="Lavrichenko K."/>
            <person name="Devanna P."/>
            <person name="Winkler S."/>
            <person name="Jermiin L.S."/>
            <person name="Skirmuntt E.C."/>
            <person name="Katzourakis A."/>
            <person name="Burkitt-Gray L."/>
            <person name="Ray D.A."/>
            <person name="Sullivan K.A.M."/>
            <person name="Roscito J.G."/>
            <person name="Kirilenko B.M."/>
            <person name="Davalos L.M."/>
            <person name="Corthals A.P."/>
            <person name="Power M.L."/>
            <person name="Jones G."/>
            <person name="Ransome R.D."/>
            <person name="Dechmann D.K.N."/>
            <person name="Locatelli A.G."/>
            <person name="Puechmaille S.J."/>
            <person name="Fedrigo O."/>
            <person name="Jarvis E.D."/>
            <person name="Hiller M."/>
            <person name="Vernes S.C."/>
            <person name="Myers E.W."/>
            <person name="Teeling E.C."/>
        </authorList>
    </citation>
    <scope>NUCLEOTIDE SEQUENCE [LARGE SCALE GENOMIC DNA]</scope>
    <source>
        <strain evidence="15">MRouAeg1</strain>
        <tissue evidence="15">Muscle</tissue>
    </source>
</reference>
<comment type="similarity">
    <text evidence="3">Belongs to the krueppel C2H2-type zinc-finger protein family.</text>
</comment>
<evidence type="ECO:0000256" key="3">
    <source>
        <dbReference type="ARBA" id="ARBA00006991"/>
    </source>
</evidence>
<keyword evidence="4" id="KW-0597">Phosphoprotein</keyword>
<feature type="domain" description="Zinc finger protein Rlf/292/654 TPR repeats" evidence="14">
    <location>
        <begin position="270"/>
        <end position="366"/>
    </location>
</feature>
<evidence type="ECO:0000256" key="10">
    <source>
        <dbReference type="ARBA" id="ARBA00023125"/>
    </source>
</evidence>
<keyword evidence="12" id="KW-0539">Nucleus</keyword>
<keyword evidence="5" id="KW-0479">Metal-binding</keyword>
<name>A0A7J8KFM2_ROUAE</name>
<protein>
    <submittedName>
        <fullName evidence="15">RLF zinc finger</fullName>
    </submittedName>
</protein>
<evidence type="ECO:0000256" key="9">
    <source>
        <dbReference type="ARBA" id="ARBA00023015"/>
    </source>
</evidence>